<dbReference type="Proteomes" id="UP001501020">
    <property type="component" value="Unassembled WGS sequence"/>
</dbReference>
<sequence>MVLKTEVHGGGSYALLCREGDQRMSAEPPLSSWATDRFGERAGVVRRTIAESVLGAIVNAQDAQEKSQTGRAYPFAWTLYPRKFEALHEGFKEQPGFNSVRPFGSIHQLTVLSGNLLFPFCFAKDRSINVMKVKIAEDKVFWPTKSSICTIWARADDRTANS</sequence>
<dbReference type="EMBL" id="BAAAMR010000075">
    <property type="protein sequence ID" value="GAA2157098.1"/>
    <property type="molecule type" value="Genomic_DNA"/>
</dbReference>
<comment type="caution">
    <text evidence="1">The sequence shown here is derived from an EMBL/GenBank/DDBJ whole genome shotgun (WGS) entry which is preliminary data.</text>
</comment>
<evidence type="ECO:0000313" key="1">
    <source>
        <dbReference type="EMBL" id="GAA2157098.1"/>
    </source>
</evidence>
<accession>A0ABP5M4F2</accession>
<evidence type="ECO:0000313" key="2">
    <source>
        <dbReference type="Proteomes" id="UP001501020"/>
    </source>
</evidence>
<organism evidence="1 2">
    <name type="scientific">Actinomadura napierensis</name>
    <dbReference type="NCBI Taxonomy" id="267854"/>
    <lineage>
        <taxon>Bacteria</taxon>
        <taxon>Bacillati</taxon>
        <taxon>Actinomycetota</taxon>
        <taxon>Actinomycetes</taxon>
        <taxon>Streptosporangiales</taxon>
        <taxon>Thermomonosporaceae</taxon>
        <taxon>Actinomadura</taxon>
    </lineage>
</organism>
<protein>
    <submittedName>
        <fullName evidence="1">Uncharacterized protein</fullName>
    </submittedName>
</protein>
<gene>
    <name evidence="1" type="ORF">GCM10009727_66680</name>
</gene>
<name>A0ABP5M4F2_9ACTN</name>
<proteinExistence type="predicted"/>
<keyword evidence="2" id="KW-1185">Reference proteome</keyword>
<reference evidence="2" key="1">
    <citation type="journal article" date="2019" name="Int. J. Syst. Evol. Microbiol.">
        <title>The Global Catalogue of Microorganisms (GCM) 10K type strain sequencing project: providing services to taxonomists for standard genome sequencing and annotation.</title>
        <authorList>
            <consortium name="The Broad Institute Genomics Platform"/>
            <consortium name="The Broad Institute Genome Sequencing Center for Infectious Disease"/>
            <person name="Wu L."/>
            <person name="Ma J."/>
        </authorList>
    </citation>
    <scope>NUCLEOTIDE SEQUENCE [LARGE SCALE GENOMIC DNA]</scope>
    <source>
        <strain evidence="2">JCM 13850</strain>
    </source>
</reference>